<feature type="transmembrane region" description="Helical" evidence="12">
    <location>
        <begin position="142"/>
        <end position="163"/>
    </location>
</feature>
<dbReference type="Proteomes" id="UP000245680">
    <property type="component" value="Unassembled WGS sequence"/>
</dbReference>
<evidence type="ECO:0000256" key="3">
    <source>
        <dbReference type="ARBA" id="ARBA00022538"/>
    </source>
</evidence>
<feature type="transmembrane region" description="Helical" evidence="12">
    <location>
        <begin position="175"/>
        <end position="195"/>
    </location>
</feature>
<evidence type="ECO:0000256" key="1">
    <source>
        <dbReference type="ARBA" id="ARBA00004141"/>
    </source>
</evidence>
<dbReference type="PANTHER" id="PTHR11537:SF254">
    <property type="entry name" value="POTASSIUM VOLTAGE-GATED CHANNEL PROTEIN SHAB"/>
    <property type="match status" value="1"/>
</dbReference>
<keyword evidence="6" id="KW-0851">Voltage-gated channel</keyword>
<dbReference type="Gene3D" id="1.10.287.70">
    <property type="match status" value="1"/>
</dbReference>
<proteinExistence type="predicted"/>
<dbReference type="SUPFAM" id="SSF81324">
    <property type="entry name" value="Voltage-gated potassium channels"/>
    <property type="match status" value="1"/>
</dbReference>
<feature type="transmembrane region" description="Helical" evidence="12">
    <location>
        <begin position="21"/>
        <end position="38"/>
    </location>
</feature>
<keyword evidence="9" id="KW-0406">Ion transport</keyword>
<dbReference type="GO" id="GO:0008076">
    <property type="term" value="C:voltage-gated potassium channel complex"/>
    <property type="evidence" value="ECO:0007669"/>
    <property type="project" value="InterPro"/>
</dbReference>
<name>A0A2V2LC47_9RHOB</name>
<dbReference type="GO" id="GO:0001508">
    <property type="term" value="P:action potential"/>
    <property type="evidence" value="ECO:0007669"/>
    <property type="project" value="TreeGrafter"/>
</dbReference>
<keyword evidence="15" id="KW-1185">Reference proteome</keyword>
<keyword evidence="5" id="KW-0631">Potassium channel</keyword>
<comment type="subcellular location">
    <subcellularLocation>
        <location evidence="1">Membrane</location>
        <topology evidence="1">Multi-pass membrane protein</topology>
    </subcellularLocation>
</comment>
<dbReference type="InterPro" id="IPR027359">
    <property type="entry name" value="Volt_channel_dom_sf"/>
</dbReference>
<dbReference type="PANTHER" id="PTHR11537">
    <property type="entry name" value="VOLTAGE-GATED POTASSIUM CHANNEL"/>
    <property type="match status" value="1"/>
</dbReference>
<gene>
    <name evidence="14" type="ORF">DKT77_17255</name>
</gene>
<evidence type="ECO:0000256" key="9">
    <source>
        <dbReference type="ARBA" id="ARBA00023065"/>
    </source>
</evidence>
<dbReference type="PRINTS" id="PR00169">
    <property type="entry name" value="KCHANNEL"/>
</dbReference>
<dbReference type="RefSeq" id="WP_109812921.1">
    <property type="nucleotide sequence ID" value="NZ_QGKU01000052.1"/>
</dbReference>
<evidence type="ECO:0000256" key="4">
    <source>
        <dbReference type="ARBA" id="ARBA00022692"/>
    </source>
</evidence>
<evidence type="ECO:0000259" key="13">
    <source>
        <dbReference type="Pfam" id="PF00520"/>
    </source>
</evidence>
<dbReference type="AlphaFoldDB" id="A0A2V2LC47"/>
<protein>
    <submittedName>
        <fullName evidence="14">Ion transporter</fullName>
    </submittedName>
</protein>
<dbReference type="GO" id="GO:0005249">
    <property type="term" value="F:voltage-gated potassium channel activity"/>
    <property type="evidence" value="ECO:0007669"/>
    <property type="project" value="InterPro"/>
</dbReference>
<keyword evidence="3" id="KW-0633">Potassium transport</keyword>
<reference evidence="14 15" key="1">
    <citation type="submission" date="2018-05" db="EMBL/GenBank/DDBJ databases">
        <title>Rhodobacteraceae gen. nov., sp. nov. isolated from sea water.</title>
        <authorList>
            <person name="Ren Y."/>
        </authorList>
    </citation>
    <scope>NUCLEOTIDE SEQUENCE [LARGE SCALE GENOMIC DNA]</scope>
    <source>
        <strain evidence="14 15">TG-679</strain>
    </source>
</reference>
<keyword evidence="11" id="KW-0407">Ion channel</keyword>
<evidence type="ECO:0000256" key="11">
    <source>
        <dbReference type="ARBA" id="ARBA00023303"/>
    </source>
</evidence>
<accession>A0A2V2LC47</accession>
<keyword evidence="2" id="KW-0813">Transport</keyword>
<sequence>MHRSEIPQILDGTHPRAGRGIALAHQALIFLSGLAISLETVPDLPGWAERGLYLFEFAVLLVFAAEYLTRLVCAPQPLRYALSFWGIVDLLAVLPLLSYVSPQLAAVRSLRLLRLVRLLKLLHTNRALMRLEIALRQTRGELAVFAFLALIILYIAAVGIYIFEHDAQPEAFSSIPMALWWAVVSFTTVGYGDIYPITAEGRMFTTALLFIGLGVIAVPTALITSALIHTDVAQQVEKEIEADLRDEIEREVRSGLAPLKRKPTRRR</sequence>
<evidence type="ECO:0000256" key="7">
    <source>
        <dbReference type="ARBA" id="ARBA00022958"/>
    </source>
</evidence>
<evidence type="ECO:0000256" key="8">
    <source>
        <dbReference type="ARBA" id="ARBA00022989"/>
    </source>
</evidence>
<dbReference type="EMBL" id="QGKU01000052">
    <property type="protein sequence ID" value="PWR01311.1"/>
    <property type="molecule type" value="Genomic_DNA"/>
</dbReference>
<dbReference type="OrthoDB" id="9799090at2"/>
<comment type="caution">
    <text evidence="14">The sequence shown here is derived from an EMBL/GenBank/DDBJ whole genome shotgun (WGS) entry which is preliminary data.</text>
</comment>
<dbReference type="InterPro" id="IPR005821">
    <property type="entry name" value="Ion_trans_dom"/>
</dbReference>
<evidence type="ECO:0000313" key="15">
    <source>
        <dbReference type="Proteomes" id="UP000245680"/>
    </source>
</evidence>
<evidence type="ECO:0000256" key="5">
    <source>
        <dbReference type="ARBA" id="ARBA00022826"/>
    </source>
</evidence>
<evidence type="ECO:0000256" key="2">
    <source>
        <dbReference type="ARBA" id="ARBA00022448"/>
    </source>
</evidence>
<evidence type="ECO:0000256" key="6">
    <source>
        <dbReference type="ARBA" id="ARBA00022882"/>
    </source>
</evidence>
<keyword evidence="7" id="KW-0630">Potassium</keyword>
<dbReference type="InterPro" id="IPR028325">
    <property type="entry name" value="VG_K_chnl"/>
</dbReference>
<keyword evidence="8 12" id="KW-1133">Transmembrane helix</keyword>
<dbReference type="Gene3D" id="1.20.120.350">
    <property type="entry name" value="Voltage-gated potassium channels. Chain C"/>
    <property type="match status" value="1"/>
</dbReference>
<feature type="transmembrane region" description="Helical" evidence="12">
    <location>
        <begin position="207"/>
        <end position="228"/>
    </location>
</feature>
<evidence type="ECO:0000313" key="14">
    <source>
        <dbReference type="EMBL" id="PWR01311.1"/>
    </source>
</evidence>
<dbReference type="Pfam" id="PF00520">
    <property type="entry name" value="Ion_trans"/>
    <property type="match status" value="1"/>
</dbReference>
<feature type="transmembrane region" description="Helical" evidence="12">
    <location>
        <begin position="50"/>
        <end position="68"/>
    </location>
</feature>
<keyword evidence="10 12" id="KW-0472">Membrane</keyword>
<organism evidence="14 15">
    <name type="scientific">Meridianimarinicoccus roseus</name>
    <dbReference type="NCBI Taxonomy" id="2072018"/>
    <lineage>
        <taxon>Bacteria</taxon>
        <taxon>Pseudomonadati</taxon>
        <taxon>Pseudomonadota</taxon>
        <taxon>Alphaproteobacteria</taxon>
        <taxon>Rhodobacterales</taxon>
        <taxon>Paracoccaceae</taxon>
        <taxon>Meridianimarinicoccus</taxon>
    </lineage>
</organism>
<evidence type="ECO:0000256" key="12">
    <source>
        <dbReference type="SAM" id="Phobius"/>
    </source>
</evidence>
<feature type="domain" description="Ion transport" evidence="13">
    <location>
        <begin position="28"/>
        <end position="227"/>
    </location>
</feature>
<keyword evidence="4 12" id="KW-0812">Transmembrane</keyword>
<evidence type="ECO:0000256" key="10">
    <source>
        <dbReference type="ARBA" id="ARBA00023136"/>
    </source>
</evidence>